<dbReference type="OrthoDB" id="125363at2759"/>
<gene>
    <name evidence="2" type="ORF">BV898_19849</name>
</gene>
<dbReference type="Proteomes" id="UP000192578">
    <property type="component" value="Unassembled WGS sequence"/>
</dbReference>
<feature type="non-terminal residue" evidence="2">
    <location>
        <position position="1"/>
    </location>
</feature>
<organism evidence="2 3">
    <name type="scientific">Hypsibius exemplaris</name>
    <name type="common">Freshwater tardigrade</name>
    <dbReference type="NCBI Taxonomy" id="2072580"/>
    <lineage>
        <taxon>Eukaryota</taxon>
        <taxon>Metazoa</taxon>
        <taxon>Ecdysozoa</taxon>
        <taxon>Tardigrada</taxon>
        <taxon>Eutardigrada</taxon>
        <taxon>Parachela</taxon>
        <taxon>Hypsibioidea</taxon>
        <taxon>Hypsibiidae</taxon>
        <taxon>Hypsibius</taxon>
    </lineage>
</organism>
<evidence type="ECO:0000313" key="3">
    <source>
        <dbReference type="Proteomes" id="UP000192578"/>
    </source>
</evidence>
<comment type="caution">
    <text evidence="2">The sequence shown here is derived from an EMBL/GenBank/DDBJ whole genome shotgun (WGS) entry which is preliminary data.</text>
</comment>
<proteinExistence type="predicted"/>
<feature type="region of interest" description="Disordered" evidence="1">
    <location>
        <begin position="417"/>
        <end position="443"/>
    </location>
</feature>
<accession>A0A9X6RPV3</accession>
<protein>
    <recommendedName>
        <fullName evidence="4">Sema domain-containing protein</fullName>
    </recommendedName>
</protein>
<keyword evidence="3" id="KW-1185">Reference proteome</keyword>
<reference evidence="3" key="1">
    <citation type="submission" date="2017-01" db="EMBL/GenBank/DDBJ databases">
        <title>Comparative genomics of anhydrobiosis in the tardigrade Hypsibius dujardini.</title>
        <authorList>
            <person name="Yoshida Y."/>
            <person name="Koutsovoulos G."/>
            <person name="Laetsch D."/>
            <person name="Stevens L."/>
            <person name="Kumar S."/>
            <person name="Horikawa D."/>
            <person name="Ishino K."/>
            <person name="Komine S."/>
            <person name="Tomita M."/>
            <person name="Blaxter M."/>
            <person name="Arakawa K."/>
        </authorList>
    </citation>
    <scope>NUCLEOTIDE SEQUENCE [LARGE SCALE GENOMIC DNA]</scope>
    <source>
        <strain evidence="3">Z151</strain>
    </source>
</reference>
<sequence>MYENRPSVRPPLVLGLSTVLLLITYDFRVLHSFPLDGRSAVVVFNEDIGIYLICRGNISTPVVLNASLHDLQHNASRWTSKIMGGTAITIGVNSTAVSFTPVNDQIIILCRNQHTVYLLNQVQNFVKQPLSPFFMREDGEIFAMFLSNKDVAVDVLAEKKLVRLPLNSCSSYSTCNHCLVSRMDNCGWFILEIKRTIRLTCFRFNPTLTDQRIFWLNALLHIFIFREMKRHHPLPMITILVTAMLSLQPVLAMNSTPPTKINGIDCAEMEQAGPRSEHDEKQIRQMRNGILVPFHEERHAFPDGHNYEQILACQSGHTFYFCNADSIWLQQLNSTAIGFGDISINLDSRETSVENLQDTATAFPPWYWYPQAWLENVSLSADIYCCSSPVIPRDCSRGFKLVYGDKTEIPVTAVVSETSPPTDATTDAPIDMTTVPTSSPTLMTSLQTGGIPAQYFN</sequence>
<evidence type="ECO:0000256" key="1">
    <source>
        <dbReference type="SAM" id="MobiDB-lite"/>
    </source>
</evidence>
<evidence type="ECO:0000313" key="2">
    <source>
        <dbReference type="EMBL" id="OWA55462.1"/>
    </source>
</evidence>
<evidence type="ECO:0008006" key="4">
    <source>
        <dbReference type="Google" id="ProtNLM"/>
    </source>
</evidence>
<dbReference type="Gene3D" id="3.30.1680.10">
    <property type="entry name" value="ligand-binding face of the semaphorins, domain 2"/>
    <property type="match status" value="1"/>
</dbReference>
<name>A0A9X6RPV3_HYPEX</name>
<feature type="compositionally biased region" description="Low complexity" evidence="1">
    <location>
        <begin position="418"/>
        <end position="434"/>
    </location>
</feature>
<dbReference type="AlphaFoldDB" id="A0A9X6RPV3"/>
<dbReference type="EMBL" id="MTYJ01000818">
    <property type="protein sequence ID" value="OWA55462.1"/>
    <property type="molecule type" value="Genomic_DNA"/>
</dbReference>